<dbReference type="OMA" id="WIRMAYL"/>
<keyword evidence="8 11" id="KW-0694">RNA-binding</keyword>
<proteinExistence type="inferred from homology"/>
<dbReference type="GO" id="GO:0016787">
    <property type="term" value="F:hydrolase activity"/>
    <property type="evidence" value="ECO:0007669"/>
    <property type="project" value="UniProtKB-KW"/>
</dbReference>
<evidence type="ECO:0000256" key="4">
    <source>
        <dbReference type="ARBA" id="ARBA00022722"/>
    </source>
</evidence>
<dbReference type="Proteomes" id="UP000085678">
    <property type="component" value="Unplaced"/>
</dbReference>
<sequence length="288" mass="32820">MGIRLLGVLLLTWCGVKSAQVISDNDLSTIATTLWNSDSNAAIEDRDFRLNLQRKITSYNSRTDLASSKLFSSLDEKKLFAKPTYAKFIALLNNYIAQTGRTESVSSTEQRENEAFLDEVLKTTVMQEAWKFLQTKGYSSSSATGFKGQLRSIWFTAYSRAQGRQDTSGFEHVFVGEIKNNAVTGLHNWIQFYLQEKAGQLNYYGYFVQRQLEQIKLQYKWLNTMKAAGSMFVGTSPEFEIALYTVCFLTRPDQPCEMRINGNYLRVITYDVSYITNKKILASAYPDT</sequence>
<dbReference type="AlphaFoldDB" id="A0A1S3IER2"/>
<evidence type="ECO:0000313" key="13">
    <source>
        <dbReference type="Proteomes" id="UP000085678"/>
    </source>
</evidence>
<dbReference type="Pfam" id="PF09412">
    <property type="entry name" value="XendoU"/>
    <property type="match status" value="1"/>
</dbReference>
<reference evidence="14" key="1">
    <citation type="submission" date="2025-08" db="UniProtKB">
        <authorList>
            <consortium name="RefSeq"/>
        </authorList>
    </citation>
    <scope>IDENTIFICATION</scope>
    <source>
        <tissue evidence="14">Gonads</tissue>
    </source>
</reference>
<dbReference type="KEGG" id="lak:106163621"/>
<dbReference type="EC" id="4.6.1.-" evidence="11"/>
<evidence type="ECO:0000313" key="14">
    <source>
        <dbReference type="RefSeq" id="XP_013396722.1"/>
    </source>
</evidence>
<comment type="subunit">
    <text evidence="3 11">Monomer.</text>
</comment>
<evidence type="ECO:0000256" key="2">
    <source>
        <dbReference type="ARBA" id="ARBA00010168"/>
    </source>
</evidence>
<gene>
    <name evidence="14" type="primary">LOC106163621</name>
</gene>
<accession>A0A1S3IER2</accession>
<feature type="domain" description="EndoU" evidence="12">
    <location>
        <begin position="23"/>
        <end position="288"/>
    </location>
</feature>
<keyword evidence="11" id="KW-0732">Signal</keyword>
<dbReference type="InterPro" id="IPR018998">
    <property type="entry name" value="EndoU_C"/>
</dbReference>
<protein>
    <recommendedName>
        <fullName evidence="11">Uridylate-specific endoribonuclease</fullName>
        <ecNumber evidence="11">4.6.1.-</ecNumber>
    </recommendedName>
</protein>
<dbReference type="InterPro" id="IPR037227">
    <property type="entry name" value="EndoU-like"/>
</dbReference>
<dbReference type="InterPro" id="IPR039787">
    <property type="entry name" value="ENDOU"/>
</dbReference>
<keyword evidence="7 11" id="KW-0378">Hydrolase</keyword>
<dbReference type="GO" id="GO:0016829">
    <property type="term" value="F:lyase activity"/>
    <property type="evidence" value="ECO:0007669"/>
    <property type="project" value="UniProtKB-KW"/>
</dbReference>
<comment type="catalytic activity">
    <reaction evidence="11">
        <text>ribonucleotidyl-uridine-RNA = a 5'-end dephospho-uridine-RNA + a 3'-end 2',3'-cyclophospho-ribonucleotide-RNA</text>
        <dbReference type="Rhea" id="RHEA:67792"/>
        <dbReference type="Rhea" id="RHEA-COMP:10464"/>
        <dbReference type="Rhea" id="RHEA-COMP:17354"/>
        <dbReference type="Rhea" id="RHEA-COMP:17356"/>
        <dbReference type="ChEBI" id="CHEBI:83064"/>
        <dbReference type="ChEBI" id="CHEBI:173117"/>
        <dbReference type="ChEBI" id="CHEBI:173224"/>
    </reaction>
</comment>
<keyword evidence="13" id="KW-1185">Reference proteome</keyword>
<dbReference type="InParanoid" id="A0A1S3IER2"/>
<evidence type="ECO:0000256" key="1">
    <source>
        <dbReference type="ARBA" id="ARBA00001936"/>
    </source>
</evidence>
<dbReference type="CDD" id="cd21159">
    <property type="entry name" value="XendoU"/>
    <property type="match status" value="1"/>
</dbReference>
<organism evidence="13 14">
    <name type="scientific">Lingula anatina</name>
    <name type="common">Brachiopod</name>
    <name type="synonym">Lingula unguis</name>
    <dbReference type="NCBI Taxonomy" id="7574"/>
    <lineage>
        <taxon>Eukaryota</taxon>
        <taxon>Metazoa</taxon>
        <taxon>Spiralia</taxon>
        <taxon>Lophotrochozoa</taxon>
        <taxon>Brachiopoda</taxon>
        <taxon>Linguliformea</taxon>
        <taxon>Lingulata</taxon>
        <taxon>Lingulida</taxon>
        <taxon>Linguloidea</taxon>
        <taxon>Lingulidae</taxon>
        <taxon>Lingula</taxon>
    </lineage>
</organism>
<evidence type="ECO:0000256" key="8">
    <source>
        <dbReference type="ARBA" id="ARBA00022884"/>
    </source>
</evidence>
<feature type="signal peptide" evidence="11">
    <location>
        <begin position="1"/>
        <end position="18"/>
    </location>
</feature>
<evidence type="ECO:0000259" key="12">
    <source>
        <dbReference type="PROSITE" id="PS51959"/>
    </source>
</evidence>
<feature type="chain" id="PRO_5026378378" description="Uridylate-specific endoribonuclease" evidence="11">
    <location>
        <begin position="19"/>
        <end position="288"/>
    </location>
</feature>
<keyword evidence="10" id="KW-0456">Lyase</keyword>
<dbReference type="PANTHER" id="PTHR12439">
    <property type="entry name" value="PLACENTAL PROTEIN 11-RELATED"/>
    <property type="match status" value="1"/>
</dbReference>
<evidence type="ECO:0000256" key="7">
    <source>
        <dbReference type="ARBA" id="ARBA00022801"/>
    </source>
</evidence>
<comment type="cofactor">
    <cofactor evidence="1 11">
        <name>Mn(2+)</name>
        <dbReference type="ChEBI" id="CHEBI:29035"/>
    </cofactor>
</comment>
<dbReference type="GO" id="GO:0046872">
    <property type="term" value="F:metal ion binding"/>
    <property type="evidence" value="ECO:0007669"/>
    <property type="project" value="UniProtKB-UniRule"/>
</dbReference>
<dbReference type="GO" id="GO:0003723">
    <property type="term" value="F:RNA binding"/>
    <property type="evidence" value="ECO:0007669"/>
    <property type="project" value="UniProtKB-UniRule"/>
</dbReference>
<name>A0A1S3IER2_LINAN</name>
<dbReference type="PANTHER" id="PTHR12439:SF42">
    <property type="entry name" value="ENDORIBONUCLEASE-RELATED"/>
    <property type="match status" value="1"/>
</dbReference>
<evidence type="ECO:0000256" key="9">
    <source>
        <dbReference type="ARBA" id="ARBA00023211"/>
    </source>
</evidence>
<comment type="similarity">
    <text evidence="2 11">Belongs to the ENDOU family.</text>
</comment>
<dbReference type="GeneID" id="106163621"/>
<evidence type="ECO:0000256" key="6">
    <source>
        <dbReference type="ARBA" id="ARBA00022759"/>
    </source>
</evidence>
<dbReference type="RefSeq" id="XP_013396722.1">
    <property type="nucleotide sequence ID" value="XM_013541268.2"/>
</dbReference>
<dbReference type="GO" id="GO:0004521">
    <property type="term" value="F:RNA endonuclease activity"/>
    <property type="evidence" value="ECO:0007669"/>
    <property type="project" value="UniProtKB-UniRule"/>
</dbReference>
<dbReference type="PROSITE" id="PS51959">
    <property type="entry name" value="ENDOU"/>
    <property type="match status" value="1"/>
</dbReference>
<evidence type="ECO:0000256" key="11">
    <source>
        <dbReference type="RuleBase" id="RU367085"/>
    </source>
</evidence>
<evidence type="ECO:0000256" key="10">
    <source>
        <dbReference type="ARBA" id="ARBA00023239"/>
    </source>
</evidence>
<evidence type="ECO:0000256" key="5">
    <source>
        <dbReference type="ARBA" id="ARBA00022723"/>
    </source>
</evidence>
<keyword evidence="9 11" id="KW-0464">Manganese</keyword>
<keyword evidence="5 11" id="KW-0479">Metal-binding</keyword>
<dbReference type="SUPFAM" id="SSF142877">
    <property type="entry name" value="EndoU-like"/>
    <property type="match status" value="1"/>
</dbReference>
<keyword evidence="4 11" id="KW-0540">Nuclease</keyword>
<dbReference type="OrthoDB" id="430326at2759"/>
<keyword evidence="6 11" id="KW-0255">Endonuclease</keyword>
<evidence type="ECO:0000256" key="3">
    <source>
        <dbReference type="ARBA" id="ARBA00011245"/>
    </source>
</evidence>